<evidence type="ECO:0000313" key="3">
    <source>
        <dbReference type="Proteomes" id="UP000316095"/>
    </source>
</evidence>
<evidence type="ECO:0000256" key="1">
    <source>
        <dbReference type="SAM" id="MobiDB-lite"/>
    </source>
</evidence>
<reference evidence="2 3" key="1">
    <citation type="submission" date="2019-02" db="EMBL/GenBank/DDBJ databases">
        <title>Deep-cultivation of Planctomycetes and their phenomic and genomic characterization uncovers novel biology.</title>
        <authorList>
            <person name="Wiegand S."/>
            <person name="Jogler M."/>
            <person name="Boedeker C."/>
            <person name="Pinto D."/>
            <person name="Vollmers J."/>
            <person name="Rivas-Marin E."/>
            <person name="Kohn T."/>
            <person name="Peeters S.H."/>
            <person name="Heuer A."/>
            <person name="Rast P."/>
            <person name="Oberbeckmann S."/>
            <person name="Bunk B."/>
            <person name="Jeske O."/>
            <person name="Meyerdierks A."/>
            <person name="Storesund J.E."/>
            <person name="Kallscheuer N."/>
            <person name="Luecker S."/>
            <person name="Lage O.M."/>
            <person name="Pohl T."/>
            <person name="Merkel B.J."/>
            <person name="Hornburger P."/>
            <person name="Mueller R.-W."/>
            <person name="Bruemmer F."/>
            <person name="Labrenz M."/>
            <person name="Spormann A.M."/>
            <person name="Op Den Camp H."/>
            <person name="Overmann J."/>
            <person name="Amann R."/>
            <person name="Jetten M.S.M."/>
            <person name="Mascher T."/>
            <person name="Medema M.H."/>
            <person name="Devos D.P."/>
            <person name="Kaster A.-K."/>
            <person name="Ovreas L."/>
            <person name="Rohde M."/>
            <person name="Galperin M.Y."/>
            <person name="Jogler C."/>
        </authorList>
    </citation>
    <scope>NUCLEOTIDE SEQUENCE [LARGE SCALE GENOMIC DNA]</scope>
    <source>
        <strain evidence="2 3">Pan54</strain>
    </source>
</reference>
<comment type="caution">
    <text evidence="2">The sequence shown here is derived from an EMBL/GenBank/DDBJ whole genome shotgun (WGS) entry which is preliminary data.</text>
</comment>
<gene>
    <name evidence="2" type="ORF">Pan54_44630</name>
</gene>
<dbReference type="EMBL" id="SJPG01000001">
    <property type="protein sequence ID" value="TWT63705.1"/>
    <property type="molecule type" value="Genomic_DNA"/>
</dbReference>
<feature type="region of interest" description="Disordered" evidence="1">
    <location>
        <begin position="269"/>
        <end position="318"/>
    </location>
</feature>
<evidence type="ECO:0000313" key="2">
    <source>
        <dbReference type="EMBL" id="TWT63705.1"/>
    </source>
</evidence>
<keyword evidence="3" id="KW-1185">Reference proteome</keyword>
<accession>A0A5C5XNP3</accession>
<sequence>MMMHSLHPLPPIPPPQKCSLKSGKSPLPDQHFIRTHETIMRSTDPPRILQNTSLFASIILVSSLTGCCSMSCYDPCTPCYDSCTPCGMVPQNPYCVEMAVPSIFHPMMPGYYNSCNSCCNTCASPPGRYYPKRPNIMTRETFRPDLCRPSHRRNRCVEDYCVEDHCLGNGGCVEVPSCVAPPDCCAPATCVPVSCAVPGYQARVGYQGMPQTAAYYEDASMMNEPRKLNIDVPLPVTGKFPEEATVASMPAKMLVDEPEQEMEFLAPIQSKGDAPPMLPIESGVKSQLKSPQKKPVISSSGETEGDSAHGPPLVPPAA</sequence>
<organism evidence="2 3">
    <name type="scientific">Rubinisphaera italica</name>
    <dbReference type="NCBI Taxonomy" id="2527969"/>
    <lineage>
        <taxon>Bacteria</taxon>
        <taxon>Pseudomonadati</taxon>
        <taxon>Planctomycetota</taxon>
        <taxon>Planctomycetia</taxon>
        <taxon>Planctomycetales</taxon>
        <taxon>Planctomycetaceae</taxon>
        <taxon>Rubinisphaera</taxon>
    </lineage>
</organism>
<feature type="region of interest" description="Disordered" evidence="1">
    <location>
        <begin position="1"/>
        <end position="24"/>
    </location>
</feature>
<dbReference type="AlphaFoldDB" id="A0A5C5XNP3"/>
<proteinExistence type="predicted"/>
<name>A0A5C5XNP3_9PLAN</name>
<dbReference type="Proteomes" id="UP000316095">
    <property type="component" value="Unassembled WGS sequence"/>
</dbReference>
<protein>
    <submittedName>
        <fullName evidence="2">Uncharacterized protein</fullName>
    </submittedName>
</protein>